<reference evidence="2" key="1">
    <citation type="submission" date="2023-10" db="EMBL/GenBank/DDBJ databases">
        <authorList>
            <person name="Chen Y."/>
            <person name="Shah S."/>
            <person name="Dougan E. K."/>
            <person name="Thang M."/>
            <person name="Chan C."/>
        </authorList>
    </citation>
    <scope>NUCLEOTIDE SEQUENCE [LARGE SCALE GENOMIC DNA]</scope>
</reference>
<evidence type="ECO:0000313" key="3">
    <source>
        <dbReference type="Proteomes" id="UP001189429"/>
    </source>
</evidence>
<gene>
    <name evidence="2" type="ORF">PCOR1329_LOCUS58055</name>
</gene>
<evidence type="ECO:0000256" key="1">
    <source>
        <dbReference type="SAM" id="Phobius"/>
    </source>
</evidence>
<evidence type="ECO:0000313" key="2">
    <source>
        <dbReference type="EMBL" id="CAK0872656.1"/>
    </source>
</evidence>
<keyword evidence="1" id="KW-1133">Transmembrane helix</keyword>
<proteinExistence type="predicted"/>
<dbReference type="EMBL" id="CAUYUJ010017186">
    <property type="protein sequence ID" value="CAK0872656.1"/>
    <property type="molecule type" value="Genomic_DNA"/>
</dbReference>
<keyword evidence="3" id="KW-1185">Reference proteome</keyword>
<sequence>MMPQNKSSRARFAAICSCTSCCFLLLPLGIFIIFPLISSPGYLLGGGDSDDTGEDHPYLTIDAWNRIKVEPHIMTRGFPYEQLYVIENWGSAKDWKSNGTHVYVPYDNGTNPIQAKYIVDRHAEGDFEIGISIQTMSCNMFGAISPTIKLGTAEKMHVFKTGQALDSRIFDSARADVHNQWRLTRWIASTFVAPRRYLTCLFYMANMVGLQMREIGAMDAHQLQPVWDFGKQATNKTSNITKNISKMRAQLSSWFEEAKASDMNFSEPLASRATCMHWDDTRITRYGAAGMWVPLDTTFTAYRGQVITAPFLAWEVMAGVTVWHYSNHRKI</sequence>
<dbReference type="Proteomes" id="UP001189429">
    <property type="component" value="Unassembled WGS sequence"/>
</dbReference>
<protein>
    <submittedName>
        <fullName evidence="2">Uncharacterized protein</fullName>
    </submittedName>
</protein>
<keyword evidence="1" id="KW-0812">Transmembrane</keyword>
<accession>A0ABN9VKR3</accession>
<organism evidence="2 3">
    <name type="scientific">Prorocentrum cordatum</name>
    <dbReference type="NCBI Taxonomy" id="2364126"/>
    <lineage>
        <taxon>Eukaryota</taxon>
        <taxon>Sar</taxon>
        <taxon>Alveolata</taxon>
        <taxon>Dinophyceae</taxon>
        <taxon>Prorocentrales</taxon>
        <taxon>Prorocentraceae</taxon>
        <taxon>Prorocentrum</taxon>
    </lineage>
</organism>
<feature type="transmembrane region" description="Helical" evidence="1">
    <location>
        <begin position="12"/>
        <end position="34"/>
    </location>
</feature>
<keyword evidence="1" id="KW-0472">Membrane</keyword>
<comment type="caution">
    <text evidence="2">The sequence shown here is derived from an EMBL/GenBank/DDBJ whole genome shotgun (WGS) entry which is preliminary data.</text>
</comment>
<name>A0ABN9VKR3_9DINO</name>